<name>A0ABP0PYI7_9DINO</name>
<dbReference type="PANTHER" id="PTHR19211">
    <property type="entry name" value="ATP-BINDING TRANSPORT PROTEIN-RELATED"/>
    <property type="match status" value="1"/>
</dbReference>
<feature type="compositionally biased region" description="Basic and acidic residues" evidence="2">
    <location>
        <begin position="195"/>
        <end position="205"/>
    </location>
</feature>
<organism evidence="3 4">
    <name type="scientific">Durusdinium trenchii</name>
    <dbReference type="NCBI Taxonomy" id="1381693"/>
    <lineage>
        <taxon>Eukaryota</taxon>
        <taxon>Sar</taxon>
        <taxon>Alveolata</taxon>
        <taxon>Dinophyceae</taxon>
        <taxon>Suessiales</taxon>
        <taxon>Symbiodiniaceae</taxon>
        <taxon>Durusdinium</taxon>
    </lineage>
</organism>
<protein>
    <submittedName>
        <fullName evidence="3">Uncharacterized protein</fullName>
    </submittedName>
</protein>
<keyword evidence="4" id="KW-1185">Reference proteome</keyword>
<feature type="region of interest" description="Disordered" evidence="2">
    <location>
        <begin position="195"/>
        <end position="214"/>
    </location>
</feature>
<keyword evidence="1" id="KW-0677">Repeat</keyword>
<dbReference type="EMBL" id="CAXAMN010023773">
    <property type="protein sequence ID" value="CAK9080737.1"/>
    <property type="molecule type" value="Genomic_DNA"/>
</dbReference>
<evidence type="ECO:0000256" key="2">
    <source>
        <dbReference type="SAM" id="MobiDB-lite"/>
    </source>
</evidence>
<dbReference type="PANTHER" id="PTHR19211:SF14">
    <property type="entry name" value="ATP-BINDING CASSETTE SUB-FAMILY F MEMBER 1"/>
    <property type="match status" value="1"/>
</dbReference>
<evidence type="ECO:0000256" key="1">
    <source>
        <dbReference type="ARBA" id="ARBA00022737"/>
    </source>
</evidence>
<dbReference type="Proteomes" id="UP001642484">
    <property type="component" value="Unassembled WGS sequence"/>
</dbReference>
<gene>
    <name evidence="3" type="ORF">CCMP2556_LOCUS39596</name>
</gene>
<comment type="caution">
    <text evidence="3">The sequence shown here is derived from an EMBL/GenBank/DDBJ whole genome shotgun (WGS) entry which is preliminary data.</text>
</comment>
<sequence length="429" mass="47158">MGKTTLLKHLAARRLCVPEHWSVTLVQQEADATEVPVGVVDEVLRADRRRRDLLQREADLLRKPGAELGFKPWPVTNLEYLIPFAPLVPQDPQFTVKIWVKGPFDYRAKICHVDKEWWSQVGGPAAILGTIADEEGVLESAVKARVQTILSKIDNATIRAHMHDDPQTFWGYLKQWANDAKLRLITPEELKAQKKAGRLEAKEHSSASSSVKNKKLSEATAEKVAIDTLHFVANNAAVKQIDLNGFAPDRTGIAIVTPEEAMKLEAEGDAEALDHVSRDAQELQKLCEELSSVAQDGAPEDGEDLDAMGAEAAEASVRKILCGLGFTSAMMDGPVHVLPFGPGDVLHGLESGTGRCWAETIDFSEWGCDCKLYIDIEQVKGTRMGMEIRLDNPCGVRLFLSTLHVLSGMKGFLNVAMDDSIDPHQTALQ</sequence>
<dbReference type="InterPro" id="IPR050611">
    <property type="entry name" value="ABCF"/>
</dbReference>
<accession>A0ABP0PYI7</accession>
<evidence type="ECO:0000313" key="3">
    <source>
        <dbReference type="EMBL" id="CAK9080737.1"/>
    </source>
</evidence>
<proteinExistence type="predicted"/>
<evidence type="ECO:0000313" key="4">
    <source>
        <dbReference type="Proteomes" id="UP001642484"/>
    </source>
</evidence>
<reference evidence="3 4" key="1">
    <citation type="submission" date="2024-02" db="EMBL/GenBank/DDBJ databases">
        <authorList>
            <person name="Chen Y."/>
            <person name="Shah S."/>
            <person name="Dougan E. K."/>
            <person name="Thang M."/>
            <person name="Chan C."/>
        </authorList>
    </citation>
    <scope>NUCLEOTIDE SEQUENCE [LARGE SCALE GENOMIC DNA]</scope>
</reference>